<dbReference type="eggNOG" id="ENOG5033GZH">
    <property type="taxonomic scope" value="Bacteria"/>
</dbReference>
<sequence length="96" mass="10536">MTDGKATRERAVAALDRALDKSPDGAKDDLTDAIRAVAELRDDRVKRWRHTGAADDRHGLDAVNAILSLLAGLEYPLAGIKWKRVSEARDSLKKLS</sequence>
<dbReference type="Proteomes" id="UP000009881">
    <property type="component" value="Unassembled WGS sequence"/>
</dbReference>
<evidence type="ECO:0000313" key="1">
    <source>
        <dbReference type="EMBL" id="EKV28914.1"/>
    </source>
</evidence>
<evidence type="ECO:0000313" key="2">
    <source>
        <dbReference type="Proteomes" id="UP000009881"/>
    </source>
</evidence>
<reference evidence="1 2" key="1">
    <citation type="journal article" date="2013" name="Genome Announc.">
        <title>Draft Genome Sequence of an Alphaproteobacterium, Caenispirillum salinarum AK4(T), Isolated from a Solar Saltern.</title>
        <authorList>
            <person name="Khatri I."/>
            <person name="Singh A."/>
            <person name="Korpole S."/>
            <person name="Pinnaka A.K."/>
            <person name="Subramanian S."/>
        </authorList>
    </citation>
    <scope>NUCLEOTIDE SEQUENCE [LARGE SCALE GENOMIC DNA]</scope>
    <source>
        <strain evidence="1 2">AK4</strain>
    </source>
</reference>
<dbReference type="RefSeq" id="WP_009541335.1">
    <property type="nucleotide sequence ID" value="NZ_ANHY01000014.1"/>
</dbReference>
<name>K9GVX7_9PROT</name>
<gene>
    <name evidence="1" type="ORF">C882_0677</name>
</gene>
<dbReference type="STRING" id="1238182.C882_0677"/>
<proteinExistence type="predicted"/>
<comment type="caution">
    <text evidence="1">The sequence shown here is derived from an EMBL/GenBank/DDBJ whole genome shotgun (WGS) entry which is preliminary data.</text>
</comment>
<organism evidence="1 2">
    <name type="scientific">Caenispirillum salinarum AK4</name>
    <dbReference type="NCBI Taxonomy" id="1238182"/>
    <lineage>
        <taxon>Bacteria</taxon>
        <taxon>Pseudomonadati</taxon>
        <taxon>Pseudomonadota</taxon>
        <taxon>Alphaproteobacteria</taxon>
        <taxon>Rhodospirillales</taxon>
        <taxon>Novispirillaceae</taxon>
        <taxon>Caenispirillum</taxon>
    </lineage>
</organism>
<dbReference type="AlphaFoldDB" id="K9GVX7"/>
<protein>
    <submittedName>
        <fullName evidence="1">Uncharacterized protein</fullName>
    </submittedName>
</protein>
<keyword evidence="2" id="KW-1185">Reference proteome</keyword>
<dbReference type="EMBL" id="ANHY01000014">
    <property type="protein sequence ID" value="EKV28914.1"/>
    <property type="molecule type" value="Genomic_DNA"/>
</dbReference>
<accession>K9GVX7</accession>